<keyword evidence="1" id="KW-1133">Transmembrane helix</keyword>
<evidence type="ECO:0000313" key="3">
    <source>
        <dbReference type="Proteomes" id="UP001497382"/>
    </source>
</evidence>
<comment type="caution">
    <text evidence="2">The sequence shown here is derived from an EMBL/GenBank/DDBJ whole genome shotgun (WGS) entry which is preliminary data.</text>
</comment>
<dbReference type="AlphaFoldDB" id="A0AAV2AW78"/>
<gene>
    <name evidence="2" type="ORF">LARSCL_LOCUS15053</name>
</gene>
<reference evidence="2 3" key="1">
    <citation type="submission" date="2024-04" db="EMBL/GenBank/DDBJ databases">
        <authorList>
            <person name="Rising A."/>
            <person name="Reimegard J."/>
            <person name="Sonavane S."/>
            <person name="Akerstrom W."/>
            <person name="Nylinder S."/>
            <person name="Hedman E."/>
            <person name="Kallberg Y."/>
        </authorList>
    </citation>
    <scope>NUCLEOTIDE SEQUENCE [LARGE SCALE GENOMIC DNA]</scope>
</reference>
<sequence>MLIDHLPLVGDNHGRCPAFFFIVSNLLLKNIAFLFNTR</sequence>
<feature type="transmembrane region" description="Helical" evidence="1">
    <location>
        <begin position="18"/>
        <end position="35"/>
    </location>
</feature>
<evidence type="ECO:0000313" key="2">
    <source>
        <dbReference type="EMBL" id="CAL1287856.1"/>
    </source>
</evidence>
<keyword evidence="3" id="KW-1185">Reference proteome</keyword>
<proteinExistence type="predicted"/>
<evidence type="ECO:0000256" key="1">
    <source>
        <dbReference type="SAM" id="Phobius"/>
    </source>
</evidence>
<accession>A0AAV2AW78</accession>
<feature type="non-terminal residue" evidence="2">
    <location>
        <position position="38"/>
    </location>
</feature>
<dbReference type="Proteomes" id="UP001497382">
    <property type="component" value="Unassembled WGS sequence"/>
</dbReference>
<protein>
    <submittedName>
        <fullName evidence="2">Uncharacterized protein</fullName>
    </submittedName>
</protein>
<keyword evidence="1" id="KW-0812">Transmembrane</keyword>
<organism evidence="2 3">
    <name type="scientific">Larinioides sclopetarius</name>
    <dbReference type="NCBI Taxonomy" id="280406"/>
    <lineage>
        <taxon>Eukaryota</taxon>
        <taxon>Metazoa</taxon>
        <taxon>Ecdysozoa</taxon>
        <taxon>Arthropoda</taxon>
        <taxon>Chelicerata</taxon>
        <taxon>Arachnida</taxon>
        <taxon>Araneae</taxon>
        <taxon>Araneomorphae</taxon>
        <taxon>Entelegynae</taxon>
        <taxon>Araneoidea</taxon>
        <taxon>Araneidae</taxon>
        <taxon>Larinioides</taxon>
    </lineage>
</organism>
<keyword evidence="1" id="KW-0472">Membrane</keyword>
<name>A0AAV2AW78_9ARAC</name>
<dbReference type="EMBL" id="CAXIEN010000222">
    <property type="protein sequence ID" value="CAL1287856.1"/>
    <property type="molecule type" value="Genomic_DNA"/>
</dbReference>